<reference evidence="1" key="1">
    <citation type="journal article" date="2007" name="Science">
        <title>Draft genome of the filarial nematode parasite Brugia malayi.</title>
        <authorList>
            <person name="Ghedin E."/>
            <person name="Wang S."/>
            <person name="Spiro D."/>
            <person name="Caler E."/>
            <person name="Zhao Q."/>
            <person name="Crabtree J."/>
            <person name="Allen J.E."/>
            <person name="Delcher A.L."/>
            <person name="Guiliano D.B."/>
            <person name="Miranda-Saavedra D."/>
            <person name="Angiuoli S.V."/>
            <person name="Creasy T."/>
            <person name="Amedeo P."/>
            <person name="Haas B."/>
            <person name="El-Sayed N.M."/>
            <person name="Wortman J.R."/>
            <person name="Feldblyum T."/>
            <person name="Tallon L."/>
            <person name="Schatz M."/>
            <person name="Shumway M."/>
            <person name="Koo H."/>
            <person name="Salzberg S.L."/>
            <person name="Schobel S."/>
            <person name="Pertea M."/>
            <person name="Pop M."/>
            <person name="White O."/>
            <person name="Barton G.J."/>
            <person name="Carlow C.K."/>
            <person name="Crawford M.J."/>
            <person name="Daub J."/>
            <person name="Dimmic M.W."/>
            <person name="Estes C.F."/>
            <person name="Foster J.M."/>
            <person name="Ganatra M."/>
            <person name="Gregory W.F."/>
            <person name="Johnson N.M."/>
            <person name="Jin J."/>
            <person name="Komuniecki R."/>
            <person name="Korf I."/>
            <person name="Kumar S."/>
            <person name="Laney S."/>
            <person name="Li B.W."/>
            <person name="Li W."/>
            <person name="Lindblom T.H."/>
            <person name="Lustigman S."/>
            <person name="Ma D."/>
            <person name="Maina C.V."/>
            <person name="Martin D.M."/>
            <person name="McCarter J.P."/>
            <person name="McReynolds L."/>
            <person name="Mitreva M."/>
            <person name="Nutman T.B."/>
            <person name="Parkinson J."/>
            <person name="Peregrin-Alvarez J.M."/>
            <person name="Poole C."/>
            <person name="Ren Q."/>
            <person name="Saunders L."/>
            <person name="Sluder A.E."/>
            <person name="Smith K."/>
            <person name="Stanke M."/>
            <person name="Unnasch T.R."/>
            <person name="Ware J."/>
            <person name="Wei A.D."/>
            <person name="Weil G."/>
            <person name="Williams D.J."/>
            <person name="Zhang Y."/>
            <person name="Williams S.A."/>
            <person name="Fraser-Liggett C."/>
            <person name="Slatko B."/>
            <person name="Blaxter M.L."/>
            <person name="Scott A.L."/>
        </authorList>
    </citation>
    <scope>NUCLEOTIDE SEQUENCE</scope>
    <source>
        <strain evidence="1">FR3</strain>
    </source>
</reference>
<accession>A0A1I9G0U0</accession>
<sequence length="42" mass="4716">MHINISGALLGIKLLKQLQSCHTIFRPATISVQFSNLSKNEY</sequence>
<name>A0A1I9G0U0_BRUMA</name>
<dbReference type="AlphaFoldDB" id="A0A1I9G0U0"/>
<gene>
    <name evidence="1" type="primary">Bm14155</name>
    <name evidence="1" type="ORF">BM_Bm14155</name>
</gene>
<protein>
    <submittedName>
        <fullName evidence="1">Bm14155</fullName>
    </submittedName>
</protein>
<proteinExistence type="predicted"/>
<reference evidence="1" key="2">
    <citation type="submission" date="2012-12" db="EMBL/GenBank/DDBJ databases">
        <authorList>
            <consortium name="WormBase Consortium"/>
            <person name="Ghedin E."/>
            <person name="Paulini M."/>
        </authorList>
    </citation>
    <scope>NUCLEOTIDE SEQUENCE</scope>
    <source>
        <strain evidence="1">FR3</strain>
    </source>
</reference>
<evidence type="ECO:0000313" key="1">
    <source>
        <dbReference type="EMBL" id="CDP93140.1"/>
    </source>
</evidence>
<organism evidence="1">
    <name type="scientific">Brugia malayi</name>
    <name type="common">Filarial nematode worm</name>
    <dbReference type="NCBI Taxonomy" id="6279"/>
    <lineage>
        <taxon>Eukaryota</taxon>
        <taxon>Metazoa</taxon>
        <taxon>Ecdysozoa</taxon>
        <taxon>Nematoda</taxon>
        <taxon>Chromadorea</taxon>
        <taxon>Rhabditida</taxon>
        <taxon>Spirurina</taxon>
        <taxon>Spiruromorpha</taxon>
        <taxon>Filarioidea</taxon>
        <taxon>Onchocercidae</taxon>
        <taxon>Brugia</taxon>
    </lineage>
</organism>
<dbReference type="EMBL" id="LN856865">
    <property type="protein sequence ID" value="CDP93140.1"/>
    <property type="molecule type" value="Genomic_DNA"/>
</dbReference>